<dbReference type="Proteomes" id="UP000710385">
    <property type="component" value="Unassembled WGS sequence"/>
</dbReference>
<dbReference type="Pfam" id="PF14885">
    <property type="entry name" value="GHL15"/>
    <property type="match status" value="1"/>
</dbReference>
<dbReference type="InterPro" id="IPR028994">
    <property type="entry name" value="Integrin_alpha_N"/>
</dbReference>
<reference evidence="3" key="1">
    <citation type="submission" date="2020-05" db="EMBL/GenBank/DDBJ databases">
        <title>High-Quality Genomes of Partial-Nitritation/Anammox System by Hierarchical Clustering Based Hybrid Assembly.</title>
        <authorList>
            <person name="Liu L."/>
            <person name="Wang Y."/>
            <person name="Che Y."/>
            <person name="Chen Y."/>
            <person name="Xia Y."/>
            <person name="Luo R."/>
            <person name="Cheng S.H."/>
            <person name="Zheng C."/>
            <person name="Zhang T."/>
        </authorList>
    </citation>
    <scope>NUCLEOTIDE SEQUENCE</scope>
    <source>
        <strain evidence="3">H1_PAT1</strain>
    </source>
</reference>
<sequence length="677" mass="73856">MNQKRGCRHIFAALLASAVLTTPVPAIGAYGSQEPPRILNLWFDWRMPDEELARLAKWDIIVLDMDQQARYPDRIRKLRTLNPKAKILAYISSSNIAAARFVEEPHFPGYRLAHAIPEEWYMHRGTQRVGFWSGAWLLNNTAQGPTDSKGRRWTDFLPEFIATELWSTGLWDGIFLDDALPGATYFVGGGLDATGDGKADDDAWVNSQWQAGWKHMAAELRRRLGPNALIMGNGSVQYASDTNGILFESFPRYGGWAQGFRDYQTAIRTNARPSITAFNANTNNSNTPTNYALMRFTLVTSMLADGYFSFDFGEKNHGQTWWYDEYDAQLGPASVPATLLEPAGESGIVEGVWWREYSRGAVLVNSTKDAKRITLASPYERLRGTQDPTVNNGKIVAEVDIPAQDGLLLYRRIEPSALKKSSDFRNGSFVRVYAKDGMQVRSAFFAQRAGVPGGARVVIADADGDGKTDVFWSKDGAVSMQFGNGTRRTIRPFGSAYRGDISLAVGNVDRDSALELVVGIGNKAQVRVLELSGVSRAAWDAYVPWFRGGVHVAIGDLDGDGLREIVTGAGPTGGPHIRIWKTDGNVWGGGFFAFDAKERGGVSVAVGDVNGDGKDEIIAGSGEGSIPRVRVFAFDGTLLNEFTLASHPSAIGVHVSVSDIDDDGVPEILASGIEPAS</sequence>
<dbReference type="EMBL" id="JABTTY010000001">
    <property type="protein sequence ID" value="MBE7525473.1"/>
    <property type="molecule type" value="Genomic_DNA"/>
</dbReference>
<proteinExistence type="predicted"/>
<dbReference type="InterPro" id="IPR013517">
    <property type="entry name" value="FG-GAP"/>
</dbReference>
<dbReference type="PANTHER" id="PTHR46580">
    <property type="entry name" value="SENSOR KINASE-RELATED"/>
    <property type="match status" value="1"/>
</dbReference>
<dbReference type="AlphaFoldDB" id="A0A928Y5U2"/>
<name>A0A928Y5U2_UNCKA</name>
<evidence type="ECO:0000256" key="2">
    <source>
        <dbReference type="SAM" id="SignalP"/>
    </source>
</evidence>
<dbReference type="SUPFAM" id="SSF69318">
    <property type="entry name" value="Integrin alpha N-terminal domain"/>
    <property type="match status" value="1"/>
</dbReference>
<dbReference type="Pfam" id="PF13517">
    <property type="entry name" value="FG-GAP_3"/>
    <property type="match status" value="1"/>
</dbReference>
<evidence type="ECO:0000313" key="4">
    <source>
        <dbReference type="Proteomes" id="UP000710385"/>
    </source>
</evidence>
<comment type="caution">
    <text evidence="3">The sequence shown here is derived from an EMBL/GenBank/DDBJ whole genome shotgun (WGS) entry which is preliminary data.</text>
</comment>
<evidence type="ECO:0000313" key="3">
    <source>
        <dbReference type="EMBL" id="MBE7525473.1"/>
    </source>
</evidence>
<dbReference type="PANTHER" id="PTHR46580:SF4">
    <property type="entry name" value="ATP_GTP-BINDING PROTEIN"/>
    <property type="match status" value="1"/>
</dbReference>
<feature type="signal peptide" evidence="2">
    <location>
        <begin position="1"/>
        <end position="28"/>
    </location>
</feature>
<evidence type="ECO:0000256" key="1">
    <source>
        <dbReference type="ARBA" id="ARBA00022729"/>
    </source>
</evidence>
<gene>
    <name evidence="3" type="ORF">HS096_03770</name>
</gene>
<dbReference type="InterPro" id="IPR029455">
    <property type="entry name" value="GHL15"/>
</dbReference>
<keyword evidence="1 2" id="KW-0732">Signal</keyword>
<protein>
    <submittedName>
        <fullName evidence="3">VCBS repeat-containing protein</fullName>
    </submittedName>
</protein>
<dbReference type="Gene3D" id="2.130.10.130">
    <property type="entry name" value="Integrin alpha, N-terminal"/>
    <property type="match status" value="1"/>
</dbReference>
<feature type="chain" id="PRO_5037781583" evidence="2">
    <location>
        <begin position="29"/>
        <end position="677"/>
    </location>
</feature>
<accession>A0A928Y5U2</accession>
<organism evidence="3 4">
    <name type="scientific">candidate division WWE3 bacterium</name>
    <dbReference type="NCBI Taxonomy" id="2053526"/>
    <lineage>
        <taxon>Bacteria</taxon>
        <taxon>Katanobacteria</taxon>
    </lineage>
</organism>